<keyword evidence="4 8" id="KW-0812">Transmembrane</keyword>
<keyword evidence="11" id="KW-1185">Reference proteome</keyword>
<dbReference type="AlphaFoldDB" id="A0A7Y0DYL9"/>
<keyword evidence="7" id="KW-0813">Transport</keyword>
<feature type="transmembrane region" description="Helical" evidence="8">
    <location>
        <begin position="310"/>
        <end position="332"/>
    </location>
</feature>
<feature type="transmembrane region" description="Helical" evidence="8">
    <location>
        <begin position="208"/>
        <end position="233"/>
    </location>
</feature>
<comment type="caution">
    <text evidence="10">The sequence shown here is derived from an EMBL/GenBank/DDBJ whole genome shotgun (WGS) entry which is preliminary data.</text>
</comment>
<dbReference type="Proteomes" id="UP000539372">
    <property type="component" value="Unassembled WGS sequence"/>
</dbReference>
<proteinExistence type="predicted"/>
<feature type="domain" description="TRAP C4-dicarboxylate transport system permease DctM subunit" evidence="9">
    <location>
        <begin position="389"/>
        <end position="573"/>
    </location>
</feature>
<accession>A0A7Y0DYL9</accession>
<feature type="domain" description="TRAP C4-dicarboxylate transport system permease DctM subunit" evidence="9">
    <location>
        <begin position="17"/>
        <end position="174"/>
    </location>
</feature>
<keyword evidence="3 7" id="KW-0997">Cell inner membrane</keyword>
<dbReference type="EMBL" id="JABBNT010000002">
    <property type="protein sequence ID" value="NMM43991.1"/>
    <property type="molecule type" value="Genomic_DNA"/>
</dbReference>
<evidence type="ECO:0000256" key="7">
    <source>
        <dbReference type="RuleBase" id="RU369079"/>
    </source>
</evidence>
<organism evidence="10 11">
    <name type="scientific">Pacificispira spongiicola</name>
    <dbReference type="NCBI Taxonomy" id="2729598"/>
    <lineage>
        <taxon>Bacteria</taxon>
        <taxon>Pseudomonadati</taxon>
        <taxon>Pseudomonadota</taxon>
        <taxon>Alphaproteobacteria</taxon>
        <taxon>Rhodospirillales</taxon>
        <taxon>Rhodospirillaceae</taxon>
        <taxon>Pacificispira</taxon>
    </lineage>
</organism>
<feature type="transmembrane region" description="Helical" evidence="8">
    <location>
        <begin position="338"/>
        <end position="357"/>
    </location>
</feature>
<keyword evidence="2" id="KW-1003">Cell membrane</keyword>
<feature type="transmembrane region" description="Helical" evidence="8">
    <location>
        <begin position="458"/>
        <end position="480"/>
    </location>
</feature>
<feature type="transmembrane region" description="Helical" evidence="8">
    <location>
        <begin position="377"/>
        <end position="409"/>
    </location>
</feature>
<gene>
    <name evidence="10" type="ORF">HH303_05855</name>
</gene>
<feature type="domain" description="TRAP C4-dicarboxylate transport system permease DctM subunit" evidence="9">
    <location>
        <begin position="202"/>
        <end position="297"/>
    </location>
</feature>
<comment type="function">
    <text evidence="7">Part of the tripartite ATP-independent periplasmic (TRAP) transport system.</text>
</comment>
<sequence length="583" mass="59368">MVTDIAPFLDIALFITTCLALICGFPVAFTLAGTSLMFLGLHLLLGGDTLIGNLPARIFGSAMMNETLLAIPLFLFMGAMLEKSRIAEDLLTGLARLFGARPGGLGLSVILVGAMLAASTGIVGATVATMGMISLPAMLKRGYSPALASGTICAAGTLGQIIPPSIVLVILGDQISTAYQEAQSALQQQAWANGNTDFVPGAVSVGDLFAGALIPGLILVVLYLIFIGVAAHLKPTLAPPATGGLDDAESGADLLKALAPPALLIAAVLGSILTGLAPPTEAAAVGAVGATMLAAYRMPADNHRVPETPIAGLLAALLGGLTLGGIGGAFIGEGSSAFGLHVAIGAGIGAVVTLAAVRSGGLASLSTRLSRFERPAILAGIAAFPGMLLVPVLAPYLAVLLGLGVLAAFSRSWRAGLLQPVSRSVFETTAMIFSILIGAAVFGLVFRDLGGDDSIAKILNALPGGTVGAMAAVMLTVFVLGFFLDFVEICFVVVPIVAPILLLDPTVNPVWLGVMLALNLQTSFLTPPFGFALFYLRGVAPVQVKTSDIYRGALPFVLLQLAALAILATFPALSEWLPGLIFG</sequence>
<keyword evidence="6 8" id="KW-0472">Membrane</keyword>
<feature type="transmembrane region" description="Helical" evidence="8">
    <location>
        <begin position="282"/>
        <end position="298"/>
    </location>
</feature>
<reference evidence="10 11" key="1">
    <citation type="submission" date="2020-04" db="EMBL/GenBank/DDBJ databases">
        <title>Rhodospirillaceae bacterium KN72 isolated from deep sea.</title>
        <authorList>
            <person name="Zhang D.-C."/>
        </authorList>
    </citation>
    <scope>NUCLEOTIDE SEQUENCE [LARGE SCALE GENOMIC DNA]</scope>
    <source>
        <strain evidence="10 11">KN72</strain>
    </source>
</reference>
<feature type="transmembrane region" description="Helical" evidence="8">
    <location>
        <begin position="254"/>
        <end position="276"/>
    </location>
</feature>
<dbReference type="PANTHER" id="PTHR33362">
    <property type="entry name" value="SIALIC ACID TRAP TRANSPORTER PERMEASE PROTEIN SIAT-RELATED"/>
    <property type="match status" value="1"/>
</dbReference>
<feature type="transmembrane region" description="Helical" evidence="8">
    <location>
        <begin position="58"/>
        <end position="81"/>
    </location>
</feature>
<dbReference type="GO" id="GO:0005886">
    <property type="term" value="C:plasma membrane"/>
    <property type="evidence" value="ECO:0007669"/>
    <property type="project" value="UniProtKB-SubCell"/>
</dbReference>
<comment type="subcellular location">
    <subcellularLocation>
        <location evidence="1 7">Cell inner membrane</location>
        <topology evidence="1 7">Multi-pass membrane protein</topology>
    </subcellularLocation>
</comment>
<evidence type="ECO:0000313" key="10">
    <source>
        <dbReference type="EMBL" id="NMM43991.1"/>
    </source>
</evidence>
<evidence type="ECO:0000256" key="4">
    <source>
        <dbReference type="ARBA" id="ARBA00022692"/>
    </source>
</evidence>
<protein>
    <submittedName>
        <fullName evidence="10">TRAP transporter large permease subunit</fullName>
    </submittedName>
</protein>
<feature type="transmembrane region" description="Helical" evidence="8">
    <location>
        <begin position="12"/>
        <end position="38"/>
    </location>
</feature>
<feature type="transmembrane region" description="Helical" evidence="8">
    <location>
        <begin position="486"/>
        <end position="503"/>
    </location>
</feature>
<feature type="transmembrane region" description="Helical" evidence="8">
    <location>
        <begin position="93"/>
        <end position="116"/>
    </location>
</feature>
<feature type="transmembrane region" description="Helical" evidence="8">
    <location>
        <begin position="556"/>
        <end position="577"/>
    </location>
</feature>
<dbReference type="Pfam" id="PF06808">
    <property type="entry name" value="DctM"/>
    <property type="match status" value="3"/>
</dbReference>
<dbReference type="InterPro" id="IPR010656">
    <property type="entry name" value="DctM"/>
</dbReference>
<evidence type="ECO:0000256" key="1">
    <source>
        <dbReference type="ARBA" id="ARBA00004429"/>
    </source>
</evidence>
<feature type="transmembrane region" description="Helical" evidence="8">
    <location>
        <begin position="429"/>
        <end position="446"/>
    </location>
</feature>
<dbReference type="GO" id="GO:0022857">
    <property type="term" value="F:transmembrane transporter activity"/>
    <property type="evidence" value="ECO:0007669"/>
    <property type="project" value="UniProtKB-UniRule"/>
</dbReference>
<dbReference type="PANTHER" id="PTHR33362:SF7">
    <property type="entry name" value="SLL1103 PROTEIN"/>
    <property type="match status" value="1"/>
</dbReference>
<evidence type="ECO:0000256" key="6">
    <source>
        <dbReference type="ARBA" id="ARBA00023136"/>
    </source>
</evidence>
<evidence type="ECO:0000259" key="9">
    <source>
        <dbReference type="Pfam" id="PF06808"/>
    </source>
</evidence>
<dbReference type="InterPro" id="IPR004681">
    <property type="entry name" value="TRAP_DctM"/>
</dbReference>
<evidence type="ECO:0000313" key="11">
    <source>
        <dbReference type="Proteomes" id="UP000539372"/>
    </source>
</evidence>
<feature type="transmembrane region" description="Helical" evidence="8">
    <location>
        <begin position="146"/>
        <end position="171"/>
    </location>
</feature>
<name>A0A7Y0DYL9_9PROT</name>
<evidence type="ECO:0000256" key="5">
    <source>
        <dbReference type="ARBA" id="ARBA00022989"/>
    </source>
</evidence>
<keyword evidence="5 8" id="KW-1133">Transmembrane helix</keyword>
<evidence type="ECO:0000256" key="8">
    <source>
        <dbReference type="SAM" id="Phobius"/>
    </source>
</evidence>
<feature type="transmembrane region" description="Helical" evidence="8">
    <location>
        <begin position="510"/>
        <end position="536"/>
    </location>
</feature>
<evidence type="ECO:0000256" key="3">
    <source>
        <dbReference type="ARBA" id="ARBA00022519"/>
    </source>
</evidence>
<evidence type="ECO:0000256" key="2">
    <source>
        <dbReference type="ARBA" id="ARBA00022475"/>
    </source>
</evidence>